<accession>A0A251NAE8</accession>
<evidence type="ECO:0000313" key="1">
    <source>
        <dbReference type="EMBL" id="ONH95224.1"/>
    </source>
</evidence>
<gene>
    <name evidence="1" type="ORF">PRUPE_7G057900</name>
</gene>
<sequence>MCLLNILSGAGDEAVAQSTRACGKMEYMRNCQEKPCNDLCWQAKIWQDCWCWSSSWPLRWEYACAFSPVFNLLHNRTTMFASPITIFIHQGCTVSTGDCHSLLMIVLIRIRILKHL</sequence>
<reference evidence="1 2" key="1">
    <citation type="journal article" date="2013" name="Nat. Genet.">
        <title>The high-quality draft genome of peach (Prunus persica) identifies unique patterns of genetic diversity, domestication and genome evolution.</title>
        <authorList>
            <consortium name="International Peach Genome Initiative"/>
            <person name="Verde I."/>
            <person name="Abbott A.G."/>
            <person name="Scalabrin S."/>
            <person name="Jung S."/>
            <person name="Shu S."/>
            <person name="Marroni F."/>
            <person name="Zhebentyayeva T."/>
            <person name="Dettori M.T."/>
            <person name="Grimwood J."/>
            <person name="Cattonaro F."/>
            <person name="Zuccolo A."/>
            <person name="Rossini L."/>
            <person name="Jenkins J."/>
            <person name="Vendramin E."/>
            <person name="Meisel L.A."/>
            <person name="Decroocq V."/>
            <person name="Sosinski B."/>
            <person name="Prochnik S."/>
            <person name="Mitros T."/>
            <person name="Policriti A."/>
            <person name="Cipriani G."/>
            <person name="Dondini L."/>
            <person name="Ficklin S."/>
            <person name="Goodstein D.M."/>
            <person name="Xuan P."/>
            <person name="Del Fabbro C."/>
            <person name="Aramini V."/>
            <person name="Copetti D."/>
            <person name="Gonzalez S."/>
            <person name="Horner D.S."/>
            <person name="Falchi R."/>
            <person name="Lucas S."/>
            <person name="Mica E."/>
            <person name="Maldonado J."/>
            <person name="Lazzari B."/>
            <person name="Bielenberg D."/>
            <person name="Pirona R."/>
            <person name="Miculan M."/>
            <person name="Barakat A."/>
            <person name="Testolin R."/>
            <person name="Stella A."/>
            <person name="Tartarini S."/>
            <person name="Tonutti P."/>
            <person name="Arus P."/>
            <person name="Orellana A."/>
            <person name="Wells C."/>
            <person name="Main D."/>
            <person name="Vizzotto G."/>
            <person name="Silva H."/>
            <person name="Salamini F."/>
            <person name="Schmutz J."/>
            <person name="Morgante M."/>
            <person name="Rokhsar D.S."/>
        </authorList>
    </citation>
    <scope>NUCLEOTIDE SEQUENCE [LARGE SCALE GENOMIC DNA]</scope>
    <source>
        <strain evidence="2">cv. Nemared</strain>
    </source>
</reference>
<proteinExistence type="predicted"/>
<organism evidence="1 2">
    <name type="scientific">Prunus persica</name>
    <name type="common">Peach</name>
    <name type="synonym">Amygdalus persica</name>
    <dbReference type="NCBI Taxonomy" id="3760"/>
    <lineage>
        <taxon>Eukaryota</taxon>
        <taxon>Viridiplantae</taxon>
        <taxon>Streptophyta</taxon>
        <taxon>Embryophyta</taxon>
        <taxon>Tracheophyta</taxon>
        <taxon>Spermatophyta</taxon>
        <taxon>Magnoliopsida</taxon>
        <taxon>eudicotyledons</taxon>
        <taxon>Gunneridae</taxon>
        <taxon>Pentapetalae</taxon>
        <taxon>rosids</taxon>
        <taxon>fabids</taxon>
        <taxon>Rosales</taxon>
        <taxon>Rosaceae</taxon>
        <taxon>Amygdaloideae</taxon>
        <taxon>Amygdaleae</taxon>
        <taxon>Prunus</taxon>
    </lineage>
</organism>
<keyword evidence="2" id="KW-1185">Reference proteome</keyword>
<dbReference type="EMBL" id="CM007657">
    <property type="protein sequence ID" value="ONH95224.1"/>
    <property type="molecule type" value="Genomic_DNA"/>
</dbReference>
<dbReference type="Proteomes" id="UP000006882">
    <property type="component" value="Chromosome G7"/>
</dbReference>
<name>A0A251NAE8_PRUPE</name>
<dbReference type="AlphaFoldDB" id="A0A251NAE8"/>
<protein>
    <submittedName>
        <fullName evidence="1">Uncharacterized protein</fullName>
    </submittedName>
</protein>
<evidence type="ECO:0000313" key="2">
    <source>
        <dbReference type="Proteomes" id="UP000006882"/>
    </source>
</evidence>
<dbReference type="Gramene" id="ONH95224">
    <property type="protein sequence ID" value="ONH95224"/>
    <property type="gene ID" value="PRUPE_7G057900"/>
</dbReference>